<accession>A0A814H9N4</accession>
<proteinExistence type="predicted"/>
<dbReference type="AlphaFoldDB" id="A0A814H9N4"/>
<sequence>MALSSAFSIIWLDAHIGLNDQCRDLKKLFQAELAPAAAEFPIPIDPIDQMICCIRELAAPISFASSIEDALELIDTHLYNQKKVILITSATLGKNIIPEIQQRDFPIHTYYIFCGCIKNHIEWVFEYLEQGIEIQMFDFEIDLLLRLSRDLSNELIEQGKKLLANNPQSALNYFECARALAEKAVERDAPRNERDLHRPSTKHRDILDGEDGLIAQATRACNGRT</sequence>
<evidence type="ECO:0000313" key="1">
    <source>
        <dbReference type="EMBL" id="CAF1007205.1"/>
    </source>
</evidence>
<organism evidence="1 3">
    <name type="scientific">Rotaria sordida</name>
    <dbReference type="NCBI Taxonomy" id="392033"/>
    <lineage>
        <taxon>Eukaryota</taxon>
        <taxon>Metazoa</taxon>
        <taxon>Spiralia</taxon>
        <taxon>Gnathifera</taxon>
        <taxon>Rotifera</taxon>
        <taxon>Eurotatoria</taxon>
        <taxon>Bdelloidea</taxon>
        <taxon>Philodinida</taxon>
        <taxon>Philodinidae</taxon>
        <taxon>Rotaria</taxon>
    </lineage>
</organism>
<evidence type="ECO:0000313" key="3">
    <source>
        <dbReference type="Proteomes" id="UP000663864"/>
    </source>
</evidence>
<dbReference type="Proteomes" id="UP000663864">
    <property type="component" value="Unassembled WGS sequence"/>
</dbReference>
<dbReference type="EMBL" id="CAJNOT010000514">
    <property type="protein sequence ID" value="CAF1007205.1"/>
    <property type="molecule type" value="Genomic_DNA"/>
</dbReference>
<comment type="caution">
    <text evidence="1">The sequence shown here is derived from an EMBL/GenBank/DDBJ whole genome shotgun (WGS) entry which is preliminary data.</text>
</comment>
<gene>
    <name evidence="2" type="ORF">JBS370_LOCUS340</name>
    <name evidence="1" type="ORF">ZHD862_LOCUS12844</name>
</gene>
<name>A0A814H9N4_9BILA</name>
<evidence type="ECO:0000313" key="2">
    <source>
        <dbReference type="EMBL" id="CAF3530368.1"/>
    </source>
</evidence>
<dbReference type="EMBL" id="CAJOBD010000008">
    <property type="protein sequence ID" value="CAF3530368.1"/>
    <property type="molecule type" value="Genomic_DNA"/>
</dbReference>
<dbReference type="Proteomes" id="UP000663836">
    <property type="component" value="Unassembled WGS sequence"/>
</dbReference>
<reference evidence="1" key="1">
    <citation type="submission" date="2021-02" db="EMBL/GenBank/DDBJ databases">
        <authorList>
            <person name="Nowell W R."/>
        </authorList>
    </citation>
    <scope>NUCLEOTIDE SEQUENCE</scope>
</reference>
<protein>
    <submittedName>
        <fullName evidence="1">Uncharacterized protein</fullName>
    </submittedName>
</protein>